<dbReference type="InterPro" id="IPR032675">
    <property type="entry name" value="LRR_dom_sf"/>
</dbReference>
<reference evidence="3" key="1">
    <citation type="journal article" date="2018" name="Nat. Microbiol.">
        <title>Leveraging single-cell genomics to expand the fungal tree of life.</title>
        <authorList>
            <person name="Ahrendt S.R."/>
            <person name="Quandt C.A."/>
            <person name="Ciobanu D."/>
            <person name="Clum A."/>
            <person name="Salamov A."/>
            <person name="Andreopoulos B."/>
            <person name="Cheng J.F."/>
            <person name="Woyke T."/>
            <person name="Pelin A."/>
            <person name="Henrissat B."/>
            <person name="Reynolds N.K."/>
            <person name="Benny G.L."/>
            <person name="Smith M.E."/>
            <person name="James T.Y."/>
            <person name="Grigoriev I.V."/>
        </authorList>
    </citation>
    <scope>NUCLEOTIDE SEQUENCE [LARGE SCALE GENOMIC DNA]</scope>
</reference>
<name>A0A4V1IRG0_9FUNG</name>
<dbReference type="AlphaFoldDB" id="A0A4V1IRG0"/>
<keyword evidence="3" id="KW-1185">Reference proteome</keyword>
<dbReference type="Gene3D" id="3.80.10.10">
    <property type="entry name" value="Ribonuclease Inhibitor"/>
    <property type="match status" value="1"/>
</dbReference>
<proteinExistence type="predicted"/>
<dbReference type="SUPFAM" id="SSF52047">
    <property type="entry name" value="RNI-like"/>
    <property type="match status" value="1"/>
</dbReference>
<gene>
    <name evidence="2" type="ORF">BDK51DRAFT_40915</name>
</gene>
<evidence type="ECO:0000256" key="1">
    <source>
        <dbReference type="SAM" id="MobiDB-lite"/>
    </source>
</evidence>
<accession>A0A4V1IRG0</accession>
<organism evidence="2 3">
    <name type="scientific">Blyttiomyces helicus</name>
    <dbReference type="NCBI Taxonomy" id="388810"/>
    <lineage>
        <taxon>Eukaryota</taxon>
        <taxon>Fungi</taxon>
        <taxon>Fungi incertae sedis</taxon>
        <taxon>Chytridiomycota</taxon>
        <taxon>Chytridiomycota incertae sedis</taxon>
        <taxon>Chytridiomycetes</taxon>
        <taxon>Chytridiomycetes incertae sedis</taxon>
        <taxon>Blyttiomyces</taxon>
    </lineage>
</organism>
<dbReference type="Proteomes" id="UP000269721">
    <property type="component" value="Unassembled WGS sequence"/>
</dbReference>
<feature type="region of interest" description="Disordered" evidence="1">
    <location>
        <begin position="92"/>
        <end position="111"/>
    </location>
</feature>
<dbReference type="EMBL" id="KZ995814">
    <property type="protein sequence ID" value="RKO89927.1"/>
    <property type="molecule type" value="Genomic_DNA"/>
</dbReference>
<evidence type="ECO:0000313" key="2">
    <source>
        <dbReference type="EMBL" id="RKO89927.1"/>
    </source>
</evidence>
<evidence type="ECO:0000313" key="3">
    <source>
        <dbReference type="Proteomes" id="UP000269721"/>
    </source>
</evidence>
<protein>
    <submittedName>
        <fullName evidence="2">Uncharacterized protein</fullName>
    </submittedName>
</protein>
<sequence>MSHSTPTSQIVAAADAEEVLDGPLIPAQPLPNPRRLRLPTELPLLRNPLRRPCLPPLDAPGRRAYLDPRPASHRLAAVHVHKRHPRWPLRRAARRDRAQPRTMRQTTAWPGSDSLPNLKVVEVSGHSEFLLPSIIKIRPPLRRLALGKEICDPRGHLAALLQAYPSITDLDLSSAREITDATLALLHEHPPLTALRLRGDYHRPRQTGITSDGLSNRLKRFLRVRGASLQLLDIADNAFTTHVDLLADLLGCVTRIGQTSPLLEHLRLRTVDDEYYGHYVPLTDIAFLEDLKRACPNLRYVGLGFCSVMRRQTMSEEVLQFLATLMLDVFVNDSMYPLKTPIHEFL</sequence>